<keyword evidence="8 10" id="KW-0511">Multifunctional enzyme</keyword>
<dbReference type="Pfam" id="PF08545">
    <property type="entry name" value="ACP_syn_III"/>
    <property type="match status" value="1"/>
</dbReference>
<comment type="domain">
    <text evidence="10">The last Arg residue of the ACP-binding site is essential for the weak association between ACP/AcpP and FabH.</text>
</comment>
<evidence type="ECO:0000256" key="6">
    <source>
        <dbReference type="ARBA" id="ARBA00023098"/>
    </source>
</evidence>
<dbReference type="EC" id="2.3.1.180" evidence="10"/>
<proteinExistence type="inferred from homology"/>
<dbReference type="RefSeq" id="WP_238255564.1">
    <property type="nucleotide sequence ID" value="NZ_BPRD01000182.1"/>
</dbReference>
<dbReference type="HAMAP" id="MF_01815">
    <property type="entry name" value="FabH"/>
    <property type="match status" value="1"/>
</dbReference>
<comment type="catalytic activity">
    <reaction evidence="10">
        <text>malonyl-[ACP] + acetyl-CoA + H(+) = 3-oxobutanoyl-[ACP] + CO2 + CoA</text>
        <dbReference type="Rhea" id="RHEA:12080"/>
        <dbReference type="Rhea" id="RHEA-COMP:9623"/>
        <dbReference type="Rhea" id="RHEA-COMP:9625"/>
        <dbReference type="ChEBI" id="CHEBI:15378"/>
        <dbReference type="ChEBI" id="CHEBI:16526"/>
        <dbReference type="ChEBI" id="CHEBI:57287"/>
        <dbReference type="ChEBI" id="CHEBI:57288"/>
        <dbReference type="ChEBI" id="CHEBI:78449"/>
        <dbReference type="ChEBI" id="CHEBI:78450"/>
        <dbReference type="EC" id="2.3.1.180"/>
    </reaction>
</comment>
<feature type="domain" description="Beta-ketoacyl-[acyl-carrier-protein] synthase III N-terminal" evidence="12">
    <location>
        <begin position="110"/>
        <end position="180"/>
    </location>
</feature>
<dbReference type="PANTHER" id="PTHR34069">
    <property type="entry name" value="3-OXOACYL-[ACYL-CARRIER-PROTEIN] SYNTHASE 3"/>
    <property type="match status" value="1"/>
</dbReference>
<feature type="active site" evidence="10">
    <location>
        <position position="116"/>
    </location>
</feature>
<dbReference type="NCBIfam" id="NF006829">
    <property type="entry name" value="PRK09352.1"/>
    <property type="match status" value="1"/>
</dbReference>
<sequence>MAHRRSVVVGCGAYLPDTVVTNTNLAERGIETSDEWIVQRTGIRQRHIARPDETTSVLGTRAALAALDEAGLSPADIDLVICATSTPDHTFPSTATQIQAALGIEGGFAFDLQAVCAGFVYAVATADRFLTTGGAKRALVVGAETFSRLLDWEDRTTCVLFGDGAGAIVLEAREGEGKDIGTRADRGVLSSCLRSDGRHRAKLYVDGGPGSTGTTGKLRMEGREVFRFAVGSVTDVIEEAFRASGTTADDLAWFVPHQANRRIIEASADKLGIAREKVVLTVDRHGNTSAASIPLALDAARRDGRIREGDLVMIEAIGGGFTWGAALIRW</sequence>
<dbReference type="EMBL" id="JBELQE010000032">
    <property type="protein sequence ID" value="MER2249294.1"/>
    <property type="molecule type" value="Genomic_DNA"/>
</dbReference>
<keyword evidence="4 10" id="KW-0808">Transferase</keyword>
<feature type="active site" evidence="10">
    <location>
        <position position="287"/>
    </location>
</feature>
<comment type="pathway">
    <text evidence="10">Lipid metabolism; fatty acid biosynthesis.</text>
</comment>
<evidence type="ECO:0000259" key="12">
    <source>
        <dbReference type="Pfam" id="PF08545"/>
    </source>
</evidence>
<keyword evidence="2 10" id="KW-0963">Cytoplasm</keyword>
<dbReference type="SUPFAM" id="SSF53901">
    <property type="entry name" value="Thiolase-like"/>
    <property type="match status" value="1"/>
</dbReference>
<dbReference type="Proteomes" id="UP001480955">
    <property type="component" value="Unassembled WGS sequence"/>
</dbReference>
<accession>A0ABV1QIS3</accession>
<feature type="active site" evidence="10">
    <location>
        <position position="257"/>
    </location>
</feature>
<keyword evidence="5 10" id="KW-0276">Fatty acid metabolism</keyword>
<dbReference type="Gene3D" id="3.40.47.10">
    <property type="match status" value="1"/>
</dbReference>
<dbReference type="GO" id="GO:0033818">
    <property type="term" value="F:beta-ketoacyl-acyl-carrier-protein synthase III activity"/>
    <property type="evidence" value="ECO:0007669"/>
    <property type="project" value="UniProtKB-EC"/>
</dbReference>
<comment type="subcellular location">
    <subcellularLocation>
        <location evidence="10">Cytoplasm</location>
    </subcellularLocation>
</comment>
<evidence type="ECO:0000313" key="13">
    <source>
        <dbReference type="EMBL" id="MER2249294.1"/>
    </source>
</evidence>
<comment type="caution">
    <text evidence="13">The sequence shown here is derived from an EMBL/GenBank/DDBJ whole genome shotgun (WGS) entry which is preliminary data.</text>
</comment>
<evidence type="ECO:0000256" key="3">
    <source>
        <dbReference type="ARBA" id="ARBA00022516"/>
    </source>
</evidence>
<evidence type="ECO:0000256" key="9">
    <source>
        <dbReference type="ARBA" id="ARBA00023315"/>
    </source>
</evidence>
<dbReference type="PANTHER" id="PTHR34069:SF2">
    <property type="entry name" value="BETA-KETOACYL-[ACYL-CARRIER-PROTEIN] SYNTHASE III"/>
    <property type="match status" value="1"/>
</dbReference>
<dbReference type="CDD" id="cd00830">
    <property type="entry name" value="KAS_III"/>
    <property type="match status" value="1"/>
</dbReference>
<comment type="subunit">
    <text evidence="10">Homodimer.</text>
</comment>
<evidence type="ECO:0000256" key="5">
    <source>
        <dbReference type="ARBA" id="ARBA00022832"/>
    </source>
</evidence>
<evidence type="ECO:0000259" key="11">
    <source>
        <dbReference type="Pfam" id="PF08541"/>
    </source>
</evidence>
<comment type="similarity">
    <text evidence="1 10">Belongs to the thiolase-like superfamily. FabH family.</text>
</comment>
<feature type="region of interest" description="ACP-binding" evidence="10">
    <location>
        <begin position="258"/>
        <end position="262"/>
    </location>
</feature>
<dbReference type="InterPro" id="IPR004655">
    <property type="entry name" value="FabH"/>
</dbReference>
<keyword evidence="9 10" id="KW-0012">Acyltransferase</keyword>
<reference evidence="13 14" key="1">
    <citation type="submission" date="2024-06" db="EMBL/GenBank/DDBJ databases">
        <authorList>
            <person name="Campbell A.G."/>
        </authorList>
    </citation>
    <scope>NUCLEOTIDE SEQUENCE [LARGE SCALE GENOMIC DNA]</scope>
    <source>
        <strain evidence="13 14">EM12</strain>
    </source>
</reference>
<evidence type="ECO:0000256" key="2">
    <source>
        <dbReference type="ARBA" id="ARBA00022490"/>
    </source>
</evidence>
<evidence type="ECO:0000313" key="14">
    <source>
        <dbReference type="Proteomes" id="UP001480955"/>
    </source>
</evidence>
<dbReference type="InterPro" id="IPR013747">
    <property type="entry name" value="ACP_syn_III_C"/>
</dbReference>
<organism evidence="13 14">
    <name type="scientific">Methylorubrum podarium</name>
    <dbReference type="NCBI Taxonomy" id="200476"/>
    <lineage>
        <taxon>Bacteria</taxon>
        <taxon>Pseudomonadati</taxon>
        <taxon>Pseudomonadota</taxon>
        <taxon>Alphaproteobacteria</taxon>
        <taxon>Hyphomicrobiales</taxon>
        <taxon>Methylobacteriaceae</taxon>
        <taxon>Methylorubrum</taxon>
    </lineage>
</organism>
<comment type="function">
    <text evidence="10">Catalyzes the condensation reaction of fatty acid synthesis by the addition to an acyl acceptor of two carbons from malonyl-ACP. Catalyzes the first condensation reaction which initiates fatty acid synthesis and may therefore play a role in governing the total rate of fatty acid production. Possesses both acetoacetyl-ACP synthase and acetyl transacylase activities. Its substrate specificity determines the biosynthesis of branched-chain and/or straight-chain of fatty acids.</text>
</comment>
<name>A0ABV1QIS3_9HYPH</name>
<dbReference type="InterPro" id="IPR016039">
    <property type="entry name" value="Thiolase-like"/>
</dbReference>
<evidence type="ECO:0000256" key="4">
    <source>
        <dbReference type="ARBA" id="ARBA00022679"/>
    </source>
</evidence>
<feature type="domain" description="Beta-ketoacyl-[acyl-carrier-protein] synthase III C-terminal" evidence="11">
    <location>
        <begin position="242"/>
        <end position="330"/>
    </location>
</feature>
<keyword evidence="14" id="KW-1185">Reference proteome</keyword>
<protein>
    <recommendedName>
        <fullName evidence="10">Beta-ketoacyl-[acyl-carrier-protein] synthase III</fullName>
        <shortName evidence="10">Beta-ketoacyl-ACP synthase III</shortName>
        <shortName evidence="10">KAS III</shortName>
        <ecNumber evidence="10">2.3.1.180</ecNumber>
    </recommendedName>
    <alternativeName>
        <fullName evidence="10">3-oxoacyl-[acyl-carrier-protein] synthase 3</fullName>
    </alternativeName>
    <alternativeName>
        <fullName evidence="10">3-oxoacyl-[acyl-carrier-protein] synthase III</fullName>
    </alternativeName>
</protein>
<keyword evidence="3 10" id="KW-0444">Lipid biosynthesis</keyword>
<evidence type="ECO:0000256" key="8">
    <source>
        <dbReference type="ARBA" id="ARBA00023268"/>
    </source>
</evidence>
<evidence type="ECO:0000256" key="1">
    <source>
        <dbReference type="ARBA" id="ARBA00008642"/>
    </source>
</evidence>
<dbReference type="InterPro" id="IPR013751">
    <property type="entry name" value="ACP_syn_III_N"/>
</dbReference>
<keyword evidence="7 10" id="KW-0275">Fatty acid biosynthesis</keyword>
<evidence type="ECO:0000256" key="10">
    <source>
        <dbReference type="HAMAP-Rule" id="MF_01815"/>
    </source>
</evidence>
<evidence type="ECO:0000256" key="7">
    <source>
        <dbReference type="ARBA" id="ARBA00023160"/>
    </source>
</evidence>
<gene>
    <name evidence="10" type="primary">fabH</name>
    <name evidence="13" type="ORF">ABS772_05130</name>
</gene>
<dbReference type="Pfam" id="PF08541">
    <property type="entry name" value="ACP_syn_III_C"/>
    <property type="match status" value="1"/>
</dbReference>
<keyword evidence="6 10" id="KW-0443">Lipid metabolism</keyword>
<dbReference type="NCBIfam" id="TIGR00747">
    <property type="entry name" value="fabH"/>
    <property type="match status" value="1"/>
</dbReference>